<keyword evidence="2" id="KW-1185">Reference proteome</keyword>
<proteinExistence type="predicted"/>
<evidence type="ECO:0000313" key="2">
    <source>
        <dbReference type="Proteomes" id="UP001529085"/>
    </source>
</evidence>
<comment type="caution">
    <text evidence="1">The sequence shown here is derived from an EMBL/GenBank/DDBJ whole genome shotgun (WGS) entry which is preliminary data.</text>
</comment>
<name>A0ABT6FZK7_9FLAO</name>
<dbReference type="InterPro" id="IPR050238">
    <property type="entry name" value="DNA_Rep/Repair_Clamp_Loader"/>
</dbReference>
<protein>
    <submittedName>
        <fullName evidence="1">DNA polymerase III subunit delta</fullName>
    </submittedName>
</protein>
<dbReference type="RefSeq" id="WP_278004680.1">
    <property type="nucleotide sequence ID" value="NZ_JARSBN010000002.1"/>
</dbReference>
<dbReference type="InterPro" id="IPR027417">
    <property type="entry name" value="P-loop_NTPase"/>
</dbReference>
<dbReference type="Gene3D" id="3.40.50.300">
    <property type="entry name" value="P-loop containing nucleotide triphosphate hydrolases"/>
    <property type="match status" value="1"/>
</dbReference>
<organism evidence="1 2">
    <name type="scientific">Winogradskyella marincola</name>
    <dbReference type="NCBI Taxonomy" id="3037795"/>
    <lineage>
        <taxon>Bacteria</taxon>
        <taxon>Pseudomonadati</taxon>
        <taxon>Bacteroidota</taxon>
        <taxon>Flavobacteriia</taxon>
        <taxon>Flavobacteriales</taxon>
        <taxon>Flavobacteriaceae</taxon>
        <taxon>Winogradskyella</taxon>
    </lineage>
</organism>
<dbReference type="PANTHER" id="PTHR11669:SF8">
    <property type="entry name" value="DNA POLYMERASE III SUBUNIT DELTA"/>
    <property type="match status" value="1"/>
</dbReference>
<reference evidence="1 2" key="1">
    <citation type="submission" date="2023-03" db="EMBL/GenBank/DDBJ databases">
        <title>Strain YYF002 represents a novel species in the genus Winogradskyella isolated from seawater.</title>
        <authorList>
            <person name="Fu Z.-Y."/>
        </authorList>
    </citation>
    <scope>NUCLEOTIDE SEQUENCE [LARGE SCALE GENOMIC DNA]</scope>
    <source>
        <strain evidence="1 2">YYF002</strain>
    </source>
</reference>
<dbReference type="Proteomes" id="UP001529085">
    <property type="component" value="Unassembled WGS sequence"/>
</dbReference>
<dbReference type="PANTHER" id="PTHR11669">
    <property type="entry name" value="REPLICATION FACTOR C / DNA POLYMERASE III GAMMA-TAU SUBUNIT"/>
    <property type="match status" value="1"/>
</dbReference>
<dbReference type="EMBL" id="JARSBN010000002">
    <property type="protein sequence ID" value="MDG4715219.1"/>
    <property type="molecule type" value="Genomic_DNA"/>
</dbReference>
<sequence length="385" mass="44036">MLFSEVLGQTHIKNHLTTSVDAGRIAHAQLFVGPEGSGTLPMALAYAQYLLCSNTNGENTGGNDSCNLKFKNFSHPDLHFAFPVTTSDKVKSKPVSNYYLEEWRQLLEQQPYGNLFDWYKLLGVDNKQGQIGVDEAFEIVKSLSLKSYEGGYKVMLIWMAEKMNTACANKLLKLIEEPPEKTIFILIAEDEEQIINTIRSRCQILHFPPLAEEAISEALVTKYQVEESVAIKIAHQANGNFNKACDLIYQDSEDIQFERWFVLWVRSAFKARGNKSAIHDLISWSEEIAKTGRETQKKFLAFCLNYFRQALLLNYKANELVYLEPKEESFKLEKFAPFVHDNNILEISEELQNAIYHIERNGNSKIILTDLSIRLTRLLHKKSQA</sequence>
<dbReference type="SUPFAM" id="SSF52540">
    <property type="entry name" value="P-loop containing nucleoside triphosphate hydrolases"/>
    <property type="match status" value="1"/>
</dbReference>
<evidence type="ECO:0000313" key="1">
    <source>
        <dbReference type="EMBL" id="MDG4715219.1"/>
    </source>
</evidence>
<accession>A0ABT6FZK7</accession>
<dbReference type="Pfam" id="PF13177">
    <property type="entry name" value="DNA_pol3_delta2"/>
    <property type="match status" value="1"/>
</dbReference>
<gene>
    <name evidence="1" type="ORF">P7122_05000</name>
</gene>